<evidence type="ECO:0000256" key="4">
    <source>
        <dbReference type="SAM" id="Phobius"/>
    </source>
</evidence>
<evidence type="ECO:0000256" key="1">
    <source>
        <dbReference type="ARBA" id="ARBA00022737"/>
    </source>
</evidence>
<dbReference type="EMBL" id="PDNB01000006">
    <property type="protein sequence ID" value="PGH18096.1"/>
    <property type="molecule type" value="Genomic_DNA"/>
</dbReference>
<dbReference type="Pfam" id="PF12796">
    <property type="entry name" value="Ank_2"/>
    <property type="match status" value="2"/>
</dbReference>
<dbReference type="InterPro" id="IPR036770">
    <property type="entry name" value="Ankyrin_rpt-contain_sf"/>
</dbReference>
<keyword evidence="4" id="KW-0472">Membrane</keyword>
<keyword evidence="6" id="KW-1185">Reference proteome</keyword>
<organism evidence="5 6">
    <name type="scientific">Helicocarpus griseus UAMH5409</name>
    <dbReference type="NCBI Taxonomy" id="1447875"/>
    <lineage>
        <taxon>Eukaryota</taxon>
        <taxon>Fungi</taxon>
        <taxon>Dikarya</taxon>
        <taxon>Ascomycota</taxon>
        <taxon>Pezizomycotina</taxon>
        <taxon>Eurotiomycetes</taxon>
        <taxon>Eurotiomycetidae</taxon>
        <taxon>Onygenales</taxon>
        <taxon>Ajellomycetaceae</taxon>
        <taxon>Helicocarpus</taxon>
    </lineage>
</organism>
<feature type="transmembrane region" description="Helical" evidence="4">
    <location>
        <begin position="7"/>
        <end position="23"/>
    </location>
</feature>
<accession>A0A2B7Y9B0</accession>
<evidence type="ECO:0000256" key="2">
    <source>
        <dbReference type="ARBA" id="ARBA00023043"/>
    </source>
</evidence>
<dbReference type="OrthoDB" id="4207436at2759"/>
<dbReference type="Pfam" id="PF00023">
    <property type="entry name" value="Ank"/>
    <property type="match status" value="1"/>
</dbReference>
<protein>
    <submittedName>
        <fullName evidence="5">Uncharacterized protein</fullName>
    </submittedName>
</protein>
<keyword evidence="4" id="KW-0812">Transmembrane</keyword>
<evidence type="ECO:0000313" key="6">
    <source>
        <dbReference type="Proteomes" id="UP000223968"/>
    </source>
</evidence>
<dbReference type="PANTHER" id="PTHR24171">
    <property type="entry name" value="ANKYRIN REPEAT DOMAIN-CONTAINING PROTEIN 39-RELATED"/>
    <property type="match status" value="1"/>
</dbReference>
<sequence>MRTINRLSLILTEIILLIIDYLAPKDILNIVYIFPALTKVLTKRHIAIHDHSGATILHLLAENGRTGPISQLLAKERTVIDSKDRHGWTPLALAATYGRNGHEGVTKLLLDSRADINLPNKQNRTPLTWAAKKGHAGIVACLLRNNVDVRIRDCYGWSAIFWASMGGNGGIVRMLLEQDPNDDLGDKYGCTPLSWAARRGHEDVVRIFLSRLEVDTRDIYGRTPLSWAAGNGFTSIVKLLLENNALTDLTDNYGQNPLSWAAREGHYTVVELLMRHRDSGYRMAMDNGYKTVASLFERERLVLSTDVHGCTPLERALKNG</sequence>
<feature type="repeat" description="ANK" evidence="3">
    <location>
        <begin position="220"/>
        <end position="252"/>
    </location>
</feature>
<reference evidence="5 6" key="1">
    <citation type="submission" date="2017-10" db="EMBL/GenBank/DDBJ databases">
        <title>Comparative genomics in systemic dimorphic fungi from Ajellomycetaceae.</title>
        <authorList>
            <person name="Munoz J.F."/>
            <person name="Mcewen J.G."/>
            <person name="Clay O.K."/>
            <person name="Cuomo C.A."/>
        </authorList>
    </citation>
    <scope>NUCLEOTIDE SEQUENCE [LARGE SCALE GENOMIC DNA]</scope>
    <source>
        <strain evidence="5 6">UAMH5409</strain>
    </source>
</reference>
<gene>
    <name evidence="5" type="ORF">AJ79_00724</name>
</gene>
<dbReference type="PANTHER" id="PTHR24171:SF10">
    <property type="entry name" value="ANKYRIN REPEAT DOMAIN-CONTAINING PROTEIN 29-LIKE"/>
    <property type="match status" value="1"/>
</dbReference>
<evidence type="ECO:0000313" key="5">
    <source>
        <dbReference type="EMBL" id="PGH18096.1"/>
    </source>
</evidence>
<dbReference type="InterPro" id="IPR002110">
    <property type="entry name" value="Ankyrin_rpt"/>
</dbReference>
<dbReference type="PROSITE" id="PS50297">
    <property type="entry name" value="ANK_REP_REGION"/>
    <property type="match status" value="3"/>
</dbReference>
<dbReference type="PROSITE" id="PS50088">
    <property type="entry name" value="ANK_REPEAT"/>
    <property type="match status" value="3"/>
</dbReference>
<proteinExistence type="predicted"/>
<comment type="caution">
    <text evidence="5">The sequence shown here is derived from an EMBL/GenBank/DDBJ whole genome shotgun (WGS) entry which is preliminary data.</text>
</comment>
<dbReference type="SMART" id="SM00248">
    <property type="entry name" value="ANK"/>
    <property type="match status" value="7"/>
</dbReference>
<dbReference type="AlphaFoldDB" id="A0A2B7Y9B0"/>
<feature type="repeat" description="ANK" evidence="3">
    <location>
        <begin position="86"/>
        <end position="121"/>
    </location>
</feature>
<keyword evidence="2 3" id="KW-0040">ANK repeat</keyword>
<dbReference type="Proteomes" id="UP000223968">
    <property type="component" value="Unassembled WGS sequence"/>
</dbReference>
<feature type="repeat" description="ANK" evidence="3">
    <location>
        <begin position="122"/>
        <end position="154"/>
    </location>
</feature>
<dbReference type="STRING" id="1447875.A0A2B7Y9B0"/>
<name>A0A2B7Y9B0_9EURO</name>
<dbReference type="Gene3D" id="1.25.40.20">
    <property type="entry name" value="Ankyrin repeat-containing domain"/>
    <property type="match status" value="2"/>
</dbReference>
<keyword evidence="4" id="KW-1133">Transmembrane helix</keyword>
<evidence type="ECO:0000256" key="3">
    <source>
        <dbReference type="PROSITE-ProRule" id="PRU00023"/>
    </source>
</evidence>
<keyword evidence="1" id="KW-0677">Repeat</keyword>
<dbReference type="SUPFAM" id="SSF48403">
    <property type="entry name" value="Ankyrin repeat"/>
    <property type="match status" value="1"/>
</dbReference>